<dbReference type="Gene3D" id="1.10.510.10">
    <property type="entry name" value="Transferase(Phosphotransferase) domain 1"/>
    <property type="match status" value="1"/>
</dbReference>
<dbReference type="SUPFAM" id="SSF56112">
    <property type="entry name" value="Protein kinase-like (PK-like)"/>
    <property type="match status" value="1"/>
</dbReference>
<protein>
    <submittedName>
        <fullName evidence="7">Kinase-like protein</fullName>
    </submittedName>
</protein>
<proteinExistence type="predicted"/>
<dbReference type="PROSITE" id="PS00108">
    <property type="entry name" value="PROTEIN_KINASE_ST"/>
    <property type="match status" value="1"/>
</dbReference>
<organism evidence="7 8">
    <name type="scientific">Gonapodya prolifera (strain JEL478)</name>
    <name type="common">Monoblepharis prolifera</name>
    <dbReference type="NCBI Taxonomy" id="1344416"/>
    <lineage>
        <taxon>Eukaryota</taxon>
        <taxon>Fungi</taxon>
        <taxon>Fungi incertae sedis</taxon>
        <taxon>Chytridiomycota</taxon>
        <taxon>Chytridiomycota incertae sedis</taxon>
        <taxon>Monoblepharidomycetes</taxon>
        <taxon>Monoblepharidales</taxon>
        <taxon>Gonapodyaceae</taxon>
        <taxon>Gonapodya</taxon>
    </lineage>
</organism>
<evidence type="ECO:0000256" key="5">
    <source>
        <dbReference type="SAM" id="MobiDB-lite"/>
    </source>
</evidence>
<evidence type="ECO:0000256" key="3">
    <source>
        <dbReference type="ARBA" id="ARBA00022777"/>
    </source>
</evidence>
<evidence type="ECO:0000259" key="6">
    <source>
        <dbReference type="PROSITE" id="PS50011"/>
    </source>
</evidence>
<sequence length="576" mass="62336">MKPRKSGHPVAPPSSRLLRAHREKHLRDTTAPPPAHLSAAFTAVGEDFPSPSPGEDAIPAGVVWSRYCFQGKALGTGGQSEGAIQLAALSDGSGALVALKRRMLWTTPNAPTRIIHEAAIGKILTGHPNVSRIVETLVTRDSAVLVTELVTDAVSWDDFLAVQIGRFRRGMATWDDIEDETWRIFAWVMRALRHFAAHGVSHNDIKPDNILVQLHSDLTPRNAVLIDPGLGHVLANSNVVVPPGQSPPYSPPEVARALEDPRSLTTVDAENWDVYSLGTTLVQVLRALRLDCEIDPEPSEDDDGTEPTPEELHRILDQSRPDLAPLVARMVDSDPAQRPLIRVLGDDPAMAALCGRIPSISASNGINERTGMKLPNTARSASRLEARHLASELTSGTRTPSRRTLVGRSVSLARSMLQCLGGQAGSVPEPHPAVAWQRAMEATVAANLHHHRHGADPTTHDYPRNEVAFRQLAVLASIADETERNALWDQLIIGQGGKPTIQQAVLSETEWSGASIGRVVGKIKRRIFRHAWMGSKGTGPALEHGNPVARVSEESFATLADETQVKVPRVEGVDAV</sequence>
<dbReference type="InterPro" id="IPR000719">
    <property type="entry name" value="Prot_kinase_dom"/>
</dbReference>
<dbReference type="EMBL" id="KQ965810">
    <property type="protein sequence ID" value="KXS11059.1"/>
    <property type="molecule type" value="Genomic_DNA"/>
</dbReference>
<dbReference type="Proteomes" id="UP000070544">
    <property type="component" value="Unassembled WGS sequence"/>
</dbReference>
<dbReference type="InterPro" id="IPR011009">
    <property type="entry name" value="Kinase-like_dom_sf"/>
</dbReference>
<keyword evidence="3 7" id="KW-0418">Kinase</keyword>
<accession>A0A139A311</accession>
<gene>
    <name evidence="7" type="ORF">M427DRAFT_36376</name>
</gene>
<keyword evidence="2" id="KW-0547">Nucleotide-binding</keyword>
<name>A0A139A311_GONPJ</name>
<dbReference type="OrthoDB" id="10596494at2759"/>
<dbReference type="AlphaFoldDB" id="A0A139A311"/>
<evidence type="ECO:0000313" key="7">
    <source>
        <dbReference type="EMBL" id="KXS11059.1"/>
    </source>
</evidence>
<dbReference type="GO" id="GO:0004674">
    <property type="term" value="F:protein serine/threonine kinase activity"/>
    <property type="evidence" value="ECO:0007669"/>
    <property type="project" value="TreeGrafter"/>
</dbReference>
<feature type="region of interest" description="Disordered" evidence="5">
    <location>
        <begin position="1"/>
        <end position="36"/>
    </location>
</feature>
<dbReference type="PROSITE" id="PS50011">
    <property type="entry name" value="PROTEIN_KINASE_DOM"/>
    <property type="match status" value="1"/>
</dbReference>
<dbReference type="PANTHER" id="PTHR43289">
    <property type="entry name" value="MITOGEN-ACTIVATED PROTEIN KINASE KINASE KINASE 20-RELATED"/>
    <property type="match status" value="1"/>
</dbReference>
<feature type="domain" description="Protein kinase" evidence="6">
    <location>
        <begin position="68"/>
        <end position="350"/>
    </location>
</feature>
<evidence type="ECO:0000256" key="2">
    <source>
        <dbReference type="ARBA" id="ARBA00022741"/>
    </source>
</evidence>
<dbReference type="InterPro" id="IPR008271">
    <property type="entry name" value="Ser/Thr_kinase_AS"/>
</dbReference>
<keyword evidence="1" id="KW-0808">Transferase</keyword>
<dbReference type="PANTHER" id="PTHR43289:SF6">
    <property type="entry name" value="SERINE_THREONINE-PROTEIN KINASE NEKL-3"/>
    <property type="match status" value="1"/>
</dbReference>
<keyword evidence="8" id="KW-1185">Reference proteome</keyword>
<dbReference type="SMART" id="SM00220">
    <property type="entry name" value="S_TKc"/>
    <property type="match status" value="1"/>
</dbReference>
<dbReference type="STRING" id="1344416.A0A139A311"/>
<evidence type="ECO:0000313" key="8">
    <source>
        <dbReference type="Proteomes" id="UP000070544"/>
    </source>
</evidence>
<dbReference type="GO" id="GO:0005524">
    <property type="term" value="F:ATP binding"/>
    <property type="evidence" value="ECO:0007669"/>
    <property type="project" value="UniProtKB-KW"/>
</dbReference>
<evidence type="ECO:0000256" key="4">
    <source>
        <dbReference type="ARBA" id="ARBA00022840"/>
    </source>
</evidence>
<evidence type="ECO:0000256" key="1">
    <source>
        <dbReference type="ARBA" id="ARBA00022679"/>
    </source>
</evidence>
<reference evidence="7 8" key="1">
    <citation type="journal article" date="2015" name="Genome Biol. Evol.">
        <title>Phylogenomic analyses indicate that early fungi evolved digesting cell walls of algal ancestors of land plants.</title>
        <authorList>
            <person name="Chang Y."/>
            <person name="Wang S."/>
            <person name="Sekimoto S."/>
            <person name="Aerts A.L."/>
            <person name="Choi C."/>
            <person name="Clum A."/>
            <person name="LaButti K.M."/>
            <person name="Lindquist E.A."/>
            <person name="Yee Ngan C."/>
            <person name="Ohm R.A."/>
            <person name="Salamov A.A."/>
            <person name="Grigoriev I.V."/>
            <person name="Spatafora J.W."/>
            <person name="Berbee M.L."/>
        </authorList>
    </citation>
    <scope>NUCLEOTIDE SEQUENCE [LARGE SCALE GENOMIC DNA]</scope>
    <source>
        <strain evidence="7 8">JEL478</strain>
    </source>
</reference>
<dbReference type="Pfam" id="PF00069">
    <property type="entry name" value="Pkinase"/>
    <property type="match status" value="1"/>
</dbReference>
<keyword evidence="4" id="KW-0067">ATP-binding</keyword>